<organism evidence="2">
    <name type="scientific">Pelagomonas calceolata</name>
    <dbReference type="NCBI Taxonomy" id="35677"/>
    <lineage>
        <taxon>Eukaryota</taxon>
        <taxon>Sar</taxon>
        <taxon>Stramenopiles</taxon>
        <taxon>Ochrophyta</taxon>
        <taxon>Pelagophyceae</taxon>
        <taxon>Pelagomonadales</taxon>
        <taxon>Pelagomonadaceae</taxon>
        <taxon>Pelagomonas</taxon>
    </lineage>
</organism>
<dbReference type="AlphaFoldDB" id="A0A7S3ZKW0"/>
<keyword evidence="1" id="KW-0732">Signal</keyword>
<protein>
    <recommendedName>
        <fullName evidence="3">Secreted protein</fullName>
    </recommendedName>
</protein>
<evidence type="ECO:0000256" key="1">
    <source>
        <dbReference type="SAM" id="SignalP"/>
    </source>
</evidence>
<accession>A0A7S3ZKW0</accession>
<reference evidence="2" key="1">
    <citation type="submission" date="2021-01" db="EMBL/GenBank/DDBJ databases">
        <authorList>
            <person name="Corre E."/>
            <person name="Pelletier E."/>
            <person name="Niang G."/>
            <person name="Scheremetjew M."/>
            <person name="Finn R."/>
            <person name="Kale V."/>
            <person name="Holt S."/>
            <person name="Cochrane G."/>
            <person name="Meng A."/>
            <person name="Brown T."/>
            <person name="Cohen L."/>
        </authorList>
    </citation>
    <scope>NUCLEOTIDE SEQUENCE</scope>
    <source>
        <strain evidence="2">CCMP1756</strain>
    </source>
</reference>
<name>A0A7S3ZKW0_9STRA</name>
<sequence>MYRPLRLLAFVALAAPASAFFRKIGGGGGPPGGFGGGFGGNVFPTPGEETGFFFMLPKKKNSATQNEKTTLKTKKNRKAEKHLKLGLPALKLAIAQNPIKGFFKAFFDFSPAEGSVTYAENTVSTRK</sequence>
<gene>
    <name evidence="2" type="ORF">PCAL00307_LOCUS1938</name>
</gene>
<dbReference type="EMBL" id="HBIW01002304">
    <property type="protein sequence ID" value="CAE0686504.1"/>
    <property type="molecule type" value="Transcribed_RNA"/>
</dbReference>
<evidence type="ECO:0008006" key="3">
    <source>
        <dbReference type="Google" id="ProtNLM"/>
    </source>
</evidence>
<feature type="signal peptide" evidence="1">
    <location>
        <begin position="1"/>
        <end position="19"/>
    </location>
</feature>
<evidence type="ECO:0000313" key="2">
    <source>
        <dbReference type="EMBL" id="CAE0686504.1"/>
    </source>
</evidence>
<proteinExistence type="predicted"/>
<feature type="chain" id="PRO_5031109023" description="Secreted protein" evidence="1">
    <location>
        <begin position="20"/>
        <end position="127"/>
    </location>
</feature>